<evidence type="ECO:0000256" key="1">
    <source>
        <dbReference type="SAM" id="Coils"/>
    </source>
</evidence>
<accession>A0A401QG48</accession>
<dbReference type="OrthoDB" id="10070383at2759"/>
<dbReference type="EMBL" id="BFAA01065721">
    <property type="protein sequence ID" value="GCB84323.1"/>
    <property type="molecule type" value="Genomic_DNA"/>
</dbReference>
<dbReference type="Proteomes" id="UP000288216">
    <property type="component" value="Unassembled WGS sequence"/>
</dbReference>
<reference evidence="2 3" key="1">
    <citation type="journal article" date="2018" name="Nat. Ecol. Evol.">
        <title>Shark genomes provide insights into elasmobranch evolution and the origin of vertebrates.</title>
        <authorList>
            <person name="Hara Y"/>
            <person name="Yamaguchi K"/>
            <person name="Onimaru K"/>
            <person name="Kadota M"/>
            <person name="Koyanagi M"/>
            <person name="Keeley SD"/>
            <person name="Tatsumi K"/>
            <person name="Tanaka K"/>
            <person name="Motone F"/>
            <person name="Kageyama Y"/>
            <person name="Nozu R"/>
            <person name="Adachi N"/>
            <person name="Nishimura O"/>
            <person name="Nakagawa R"/>
            <person name="Tanegashima C"/>
            <person name="Kiyatake I"/>
            <person name="Matsumoto R"/>
            <person name="Murakumo K"/>
            <person name="Nishida K"/>
            <person name="Terakita A"/>
            <person name="Kuratani S"/>
            <person name="Sato K"/>
            <person name="Hyodo S Kuraku.S."/>
        </authorList>
    </citation>
    <scope>NUCLEOTIDE SEQUENCE [LARGE SCALE GENOMIC DNA]</scope>
</reference>
<sequence>MIDKQISDWRQKCEEIQTELESSQKECRQYATELFKLKTSYEELIEQLDSLKRENKTLQ</sequence>
<proteinExistence type="predicted"/>
<protein>
    <submittedName>
        <fullName evidence="2">Uncharacterized protein</fullName>
    </submittedName>
</protein>
<keyword evidence="3" id="KW-1185">Reference proteome</keyword>
<feature type="coiled-coil region" evidence="1">
    <location>
        <begin position="6"/>
        <end position="54"/>
    </location>
</feature>
<dbReference type="STRING" id="75743.A0A401QG48"/>
<dbReference type="OMA" id="VYGICAQ"/>
<keyword evidence="1" id="KW-0175">Coiled coil</keyword>
<dbReference type="AlphaFoldDB" id="A0A401QG48"/>
<feature type="non-terminal residue" evidence="2">
    <location>
        <position position="59"/>
    </location>
</feature>
<evidence type="ECO:0000313" key="3">
    <source>
        <dbReference type="Proteomes" id="UP000288216"/>
    </source>
</evidence>
<gene>
    <name evidence="2" type="ORF">scyTo_0024985</name>
</gene>
<name>A0A401QG48_SCYTO</name>
<evidence type="ECO:0000313" key="2">
    <source>
        <dbReference type="EMBL" id="GCB84323.1"/>
    </source>
</evidence>
<comment type="caution">
    <text evidence="2">The sequence shown here is derived from an EMBL/GenBank/DDBJ whole genome shotgun (WGS) entry which is preliminary data.</text>
</comment>
<organism evidence="2 3">
    <name type="scientific">Scyliorhinus torazame</name>
    <name type="common">Cloudy catshark</name>
    <name type="synonym">Catulus torazame</name>
    <dbReference type="NCBI Taxonomy" id="75743"/>
    <lineage>
        <taxon>Eukaryota</taxon>
        <taxon>Metazoa</taxon>
        <taxon>Chordata</taxon>
        <taxon>Craniata</taxon>
        <taxon>Vertebrata</taxon>
        <taxon>Chondrichthyes</taxon>
        <taxon>Elasmobranchii</taxon>
        <taxon>Galeomorphii</taxon>
        <taxon>Galeoidea</taxon>
        <taxon>Carcharhiniformes</taxon>
        <taxon>Scyliorhinidae</taxon>
        <taxon>Scyliorhinus</taxon>
    </lineage>
</organism>